<gene>
    <name evidence="2" type="ORF">DAETH_03260</name>
</gene>
<evidence type="ECO:0000313" key="2">
    <source>
        <dbReference type="EMBL" id="BDP40357.1"/>
    </source>
</evidence>
<dbReference type="Proteomes" id="UP001064971">
    <property type="component" value="Chromosome"/>
</dbReference>
<organism evidence="2 3">
    <name type="scientific">Deinococcus aetherius</name>
    <dbReference type="NCBI Taxonomy" id="200252"/>
    <lineage>
        <taxon>Bacteria</taxon>
        <taxon>Thermotogati</taxon>
        <taxon>Deinococcota</taxon>
        <taxon>Deinococci</taxon>
        <taxon>Deinococcales</taxon>
        <taxon>Deinococcaceae</taxon>
        <taxon>Deinococcus</taxon>
    </lineage>
</organism>
<feature type="region of interest" description="Disordered" evidence="1">
    <location>
        <begin position="45"/>
        <end position="76"/>
    </location>
</feature>
<reference evidence="2" key="1">
    <citation type="submission" date="2022-07" db="EMBL/GenBank/DDBJ databases">
        <title>Complete Genome Sequence of the Radioresistant Bacterium Deinococcus aetherius ST0316, Isolated from the Air Dust collected in Lower Stratosphere above Japan.</title>
        <authorList>
            <person name="Satoh K."/>
            <person name="Hagiwara K."/>
            <person name="Katsumata K."/>
            <person name="Kubo A."/>
            <person name="Yokobori S."/>
            <person name="Yamagishi A."/>
            <person name="Oono Y."/>
            <person name="Narumi I."/>
        </authorList>
    </citation>
    <scope>NUCLEOTIDE SEQUENCE</scope>
    <source>
        <strain evidence="2">ST0316</strain>
    </source>
</reference>
<evidence type="ECO:0000313" key="3">
    <source>
        <dbReference type="Proteomes" id="UP001064971"/>
    </source>
</evidence>
<evidence type="ECO:0000256" key="1">
    <source>
        <dbReference type="SAM" id="MobiDB-lite"/>
    </source>
</evidence>
<sequence>MSVQVPVCLIGVRITGRGEILLAMTGDPHPLEALRAQAAVTPPARVRAELEGQGPPTGPSSPPEAGEPGPRTRCGA</sequence>
<proteinExistence type="predicted"/>
<dbReference type="EMBL" id="AP026560">
    <property type="protein sequence ID" value="BDP40357.1"/>
    <property type="molecule type" value="Genomic_DNA"/>
</dbReference>
<accession>A0ABM8A9B1</accession>
<name>A0ABM8A9B1_9DEIO</name>
<protein>
    <submittedName>
        <fullName evidence="2">Uncharacterized protein</fullName>
    </submittedName>
</protein>
<keyword evidence="3" id="KW-1185">Reference proteome</keyword>